<keyword evidence="2" id="KW-0058">Aromatic hydrocarbons catabolism</keyword>
<evidence type="ECO:0000259" key="5">
    <source>
        <dbReference type="Pfam" id="PF06441"/>
    </source>
</evidence>
<sequence length="382" mass="43428">MPIEEFSFHIADEVIQDVLNRVRRSPWPRRLGDGGWGYGVSHDFMRRFVSYWTNDYDWRKTEAELNGWPQFRVAIGDFKIHFYHISGEAASPRPLLLTHGWPGSVLEFLHMIGPLTHPSRYGGRAEDAFSVVIPSAPGFAASEFPDGQAMGPVTTADLWRTLMVDILDYERFGVHGGDFGAIVNIYMAARFPAHVAALHLNMFPVAMGPHDELSEEEAAYAEECRKFAAREFGYMNLHSMKPNTVAFALAGNPLGTAAWILEKFYAWSDNGGDILDAFTLDQLCANVSLYAFTDTIDTSIRFYEGFNRELGGVYRPFYKIDVPTAMAIFPRELLPGRPPRSWAERQYDVRRWTEMPRGGHFAAMEQPDLLLTDIQTFFRDYL</sequence>
<accession>A0A840HXZ6</accession>
<protein>
    <submittedName>
        <fullName evidence="6">Pimeloyl-ACP methyl ester carboxylesterase</fullName>
    </submittedName>
</protein>
<feature type="domain" description="Epoxide hydrolase N-terminal" evidence="5">
    <location>
        <begin position="3"/>
        <end position="108"/>
    </location>
</feature>
<keyword evidence="3" id="KW-0378">Hydrolase</keyword>
<feature type="active site" description="Proton donor" evidence="4">
    <location>
        <position position="303"/>
    </location>
</feature>
<evidence type="ECO:0000256" key="1">
    <source>
        <dbReference type="ARBA" id="ARBA00010088"/>
    </source>
</evidence>
<evidence type="ECO:0000256" key="4">
    <source>
        <dbReference type="PIRSR" id="PIRSR001112-1"/>
    </source>
</evidence>
<dbReference type="RefSeq" id="WP_184477310.1">
    <property type="nucleotide sequence ID" value="NZ_JACHOV010000017.1"/>
</dbReference>
<comment type="caution">
    <text evidence="6">The sequence shown here is derived from an EMBL/GenBank/DDBJ whole genome shotgun (WGS) entry which is preliminary data.</text>
</comment>
<dbReference type="Gene3D" id="3.40.50.1820">
    <property type="entry name" value="alpha/beta hydrolase"/>
    <property type="match status" value="1"/>
</dbReference>
<dbReference type="PANTHER" id="PTHR21661:SF35">
    <property type="entry name" value="EPOXIDE HYDROLASE"/>
    <property type="match status" value="1"/>
</dbReference>
<evidence type="ECO:0000313" key="7">
    <source>
        <dbReference type="Proteomes" id="UP000575068"/>
    </source>
</evidence>
<proteinExistence type="inferred from homology"/>
<dbReference type="GO" id="GO:0097176">
    <property type="term" value="P:epoxide metabolic process"/>
    <property type="evidence" value="ECO:0007669"/>
    <property type="project" value="TreeGrafter"/>
</dbReference>
<evidence type="ECO:0000256" key="2">
    <source>
        <dbReference type="ARBA" id="ARBA00022797"/>
    </source>
</evidence>
<reference evidence="6 7" key="1">
    <citation type="submission" date="2020-08" db="EMBL/GenBank/DDBJ databases">
        <title>Genomic Encyclopedia of Type Strains, Phase IV (KMG-IV): sequencing the most valuable type-strain genomes for metagenomic binning, comparative biology and taxonomic classification.</title>
        <authorList>
            <person name="Goeker M."/>
        </authorList>
    </citation>
    <scope>NUCLEOTIDE SEQUENCE [LARGE SCALE GENOMIC DNA]</scope>
    <source>
        <strain evidence="6 7">DSM 7465</strain>
    </source>
</reference>
<dbReference type="InterPro" id="IPR000639">
    <property type="entry name" value="Epox_hydrolase-like"/>
</dbReference>
<feature type="active site" description="Proton acceptor" evidence="4">
    <location>
        <position position="360"/>
    </location>
</feature>
<dbReference type="SUPFAM" id="SSF53474">
    <property type="entry name" value="alpha/beta-Hydrolases"/>
    <property type="match status" value="1"/>
</dbReference>
<dbReference type="InterPro" id="IPR029058">
    <property type="entry name" value="AB_hydrolase_fold"/>
</dbReference>
<comment type="similarity">
    <text evidence="1">Belongs to the peptidase S33 family.</text>
</comment>
<dbReference type="GO" id="GO:0004301">
    <property type="term" value="F:epoxide hydrolase activity"/>
    <property type="evidence" value="ECO:0007669"/>
    <property type="project" value="TreeGrafter"/>
</dbReference>
<dbReference type="PIRSF" id="PIRSF001112">
    <property type="entry name" value="Epoxide_hydrolase"/>
    <property type="match status" value="1"/>
</dbReference>
<name>A0A840HXZ6_9SPHN</name>
<feature type="active site" description="Nucleophile" evidence="4">
    <location>
        <position position="178"/>
    </location>
</feature>
<dbReference type="EMBL" id="JACHOV010000017">
    <property type="protein sequence ID" value="MBB4642863.1"/>
    <property type="molecule type" value="Genomic_DNA"/>
</dbReference>
<dbReference type="Pfam" id="PF06441">
    <property type="entry name" value="EHN"/>
    <property type="match status" value="1"/>
</dbReference>
<dbReference type="Proteomes" id="UP000575068">
    <property type="component" value="Unassembled WGS sequence"/>
</dbReference>
<dbReference type="AlphaFoldDB" id="A0A840HXZ6"/>
<dbReference type="PANTHER" id="PTHR21661">
    <property type="entry name" value="EPOXIDE HYDROLASE 1-RELATED"/>
    <property type="match status" value="1"/>
</dbReference>
<dbReference type="PRINTS" id="PR00412">
    <property type="entry name" value="EPOXHYDRLASE"/>
</dbReference>
<evidence type="ECO:0000313" key="6">
    <source>
        <dbReference type="EMBL" id="MBB4642863.1"/>
    </source>
</evidence>
<dbReference type="InterPro" id="IPR010497">
    <property type="entry name" value="Epoxide_hydro_N"/>
</dbReference>
<evidence type="ECO:0000256" key="3">
    <source>
        <dbReference type="ARBA" id="ARBA00022801"/>
    </source>
</evidence>
<dbReference type="InterPro" id="IPR016292">
    <property type="entry name" value="Epoxide_hydrolase"/>
</dbReference>
<gene>
    <name evidence="6" type="ORF">HNQ99_003199</name>
</gene>
<organism evidence="6 7">
    <name type="scientific">Rhizorhapis suberifaciens</name>
    <name type="common">corky root of lettuce</name>
    <dbReference type="NCBI Taxonomy" id="13656"/>
    <lineage>
        <taxon>Bacteria</taxon>
        <taxon>Pseudomonadati</taxon>
        <taxon>Pseudomonadota</taxon>
        <taxon>Alphaproteobacteria</taxon>
        <taxon>Sphingomonadales</taxon>
        <taxon>Sphingomonadaceae</taxon>
        <taxon>Rhizorhapis</taxon>
    </lineage>
</organism>
<keyword evidence="7" id="KW-1185">Reference proteome</keyword>